<dbReference type="InterPro" id="IPR001969">
    <property type="entry name" value="Aspartic_peptidase_AS"/>
</dbReference>
<dbReference type="Pfam" id="PF13975">
    <property type="entry name" value="gag-asp_proteas"/>
    <property type="match status" value="1"/>
</dbReference>
<feature type="chain" id="PRO_5045548828" description="Peptidase A2 domain-containing protein" evidence="2">
    <location>
        <begin position="17"/>
        <end position="166"/>
    </location>
</feature>
<dbReference type="Proteomes" id="UP001500738">
    <property type="component" value="Unassembled WGS sequence"/>
</dbReference>
<dbReference type="PROSITE" id="PS50175">
    <property type="entry name" value="ASP_PROT_RETROV"/>
    <property type="match status" value="1"/>
</dbReference>
<evidence type="ECO:0000313" key="4">
    <source>
        <dbReference type="EMBL" id="GAA0861790.1"/>
    </source>
</evidence>
<comment type="caution">
    <text evidence="4">The sequence shown here is derived from an EMBL/GenBank/DDBJ whole genome shotgun (WGS) entry which is preliminary data.</text>
</comment>
<dbReference type="InterPro" id="IPR021109">
    <property type="entry name" value="Peptidase_aspartic_dom_sf"/>
</dbReference>
<dbReference type="InterPro" id="IPR001995">
    <property type="entry name" value="Peptidase_A2_cat"/>
</dbReference>
<proteinExistence type="predicted"/>
<keyword evidence="5" id="KW-1185">Reference proteome</keyword>
<dbReference type="InterPro" id="IPR011969">
    <property type="entry name" value="Clan_AA_Asp_peptidase_C"/>
</dbReference>
<keyword evidence="2" id="KW-0732">Signal</keyword>
<keyword evidence="1" id="KW-0378">Hydrolase</keyword>
<name>A0ABP3XDW6_9SPHN</name>
<dbReference type="PROSITE" id="PS00141">
    <property type="entry name" value="ASP_PROTEASE"/>
    <property type="match status" value="1"/>
</dbReference>
<reference evidence="5" key="1">
    <citation type="journal article" date="2019" name="Int. J. Syst. Evol. Microbiol.">
        <title>The Global Catalogue of Microorganisms (GCM) 10K type strain sequencing project: providing services to taxonomists for standard genome sequencing and annotation.</title>
        <authorList>
            <consortium name="The Broad Institute Genomics Platform"/>
            <consortium name="The Broad Institute Genome Sequencing Center for Infectious Disease"/>
            <person name="Wu L."/>
            <person name="Ma J."/>
        </authorList>
    </citation>
    <scope>NUCLEOTIDE SEQUENCE [LARGE SCALE GENOMIC DNA]</scope>
    <source>
        <strain evidence="5">JCM 15910</strain>
    </source>
</reference>
<feature type="domain" description="Peptidase A2" evidence="3">
    <location>
        <begin position="70"/>
        <end position="148"/>
    </location>
</feature>
<accession>A0ABP3XDW6</accession>
<dbReference type="RefSeq" id="WP_215352975.1">
    <property type="nucleotide sequence ID" value="NZ_JAFMTR010000056.1"/>
</dbReference>
<evidence type="ECO:0000256" key="2">
    <source>
        <dbReference type="SAM" id="SignalP"/>
    </source>
</evidence>
<feature type="signal peptide" evidence="2">
    <location>
        <begin position="1"/>
        <end position="16"/>
    </location>
</feature>
<dbReference type="SUPFAM" id="SSF50630">
    <property type="entry name" value="Acid proteases"/>
    <property type="match status" value="1"/>
</dbReference>
<dbReference type="Gene3D" id="2.40.70.10">
    <property type="entry name" value="Acid Proteases"/>
    <property type="match status" value="1"/>
</dbReference>
<organism evidence="4 5">
    <name type="scientific">Sphingopyxis soli</name>
    <dbReference type="NCBI Taxonomy" id="592051"/>
    <lineage>
        <taxon>Bacteria</taxon>
        <taxon>Pseudomonadati</taxon>
        <taxon>Pseudomonadota</taxon>
        <taxon>Alphaproteobacteria</taxon>
        <taxon>Sphingomonadales</taxon>
        <taxon>Sphingomonadaceae</taxon>
        <taxon>Sphingopyxis</taxon>
    </lineage>
</organism>
<sequence>MRASAIFLAGALTSMATTPLVVSEPGQGSATAFSAGSAAGAPTESGTRSGAQRSDNGLFYIDGKLAAGSIRFLVDTGASHVVLSHADARKLGGYVATGDTQAVLTAAGPVAVDWIVIREIKFDGHPIRNLKAAVPRRDVGVSLLGQNALAQFDSIHIDGDRLTLTR</sequence>
<gene>
    <name evidence="4" type="ORF">GCM10009115_05820</name>
</gene>
<dbReference type="EMBL" id="BAAAFE010000003">
    <property type="protein sequence ID" value="GAA0861790.1"/>
    <property type="molecule type" value="Genomic_DNA"/>
</dbReference>
<dbReference type="InterPro" id="IPR034122">
    <property type="entry name" value="Retropepsin-like_bacterial"/>
</dbReference>
<evidence type="ECO:0000256" key="1">
    <source>
        <dbReference type="ARBA" id="ARBA00022801"/>
    </source>
</evidence>
<evidence type="ECO:0000259" key="3">
    <source>
        <dbReference type="PROSITE" id="PS50175"/>
    </source>
</evidence>
<dbReference type="NCBIfam" id="TIGR02281">
    <property type="entry name" value="clan_AA_DTGA"/>
    <property type="match status" value="1"/>
</dbReference>
<dbReference type="CDD" id="cd05483">
    <property type="entry name" value="retropepsin_like_bacteria"/>
    <property type="match status" value="1"/>
</dbReference>
<protein>
    <recommendedName>
        <fullName evidence="3">Peptidase A2 domain-containing protein</fullName>
    </recommendedName>
</protein>
<evidence type="ECO:0000313" key="5">
    <source>
        <dbReference type="Proteomes" id="UP001500738"/>
    </source>
</evidence>